<accession>A0A6N4SM32</accession>
<dbReference type="KEGG" id="chu:CHU_0023"/>
<evidence type="ECO:0000256" key="1">
    <source>
        <dbReference type="ARBA" id="ARBA00022729"/>
    </source>
</evidence>
<feature type="coiled-coil region" evidence="2">
    <location>
        <begin position="34"/>
        <end position="124"/>
    </location>
</feature>
<gene>
    <name evidence="4" type="primary">yibP</name>
    <name evidence="4" type="ordered locus">CHU_0023</name>
</gene>
<dbReference type="Gene3D" id="6.10.250.3150">
    <property type="match status" value="1"/>
</dbReference>
<evidence type="ECO:0000256" key="2">
    <source>
        <dbReference type="SAM" id="Coils"/>
    </source>
</evidence>
<keyword evidence="5" id="KW-1185">Reference proteome</keyword>
<dbReference type="Gene3D" id="2.70.70.10">
    <property type="entry name" value="Glucose Permease (Domain IIA)"/>
    <property type="match status" value="1"/>
</dbReference>
<evidence type="ECO:0000313" key="5">
    <source>
        <dbReference type="Proteomes" id="UP000001822"/>
    </source>
</evidence>
<feature type="domain" description="M23ase beta-sheet core" evidence="3">
    <location>
        <begin position="315"/>
        <end position="405"/>
    </location>
</feature>
<reference evidence="4 5" key="1">
    <citation type="journal article" date="2007" name="Appl. Environ. Microbiol.">
        <title>Genome sequence of the cellulolytic gliding bacterium Cytophaga hutchinsonii.</title>
        <authorList>
            <person name="Xie G."/>
            <person name="Bruce D.C."/>
            <person name="Challacombe J.F."/>
            <person name="Chertkov O."/>
            <person name="Detter J.C."/>
            <person name="Gilna P."/>
            <person name="Han C.S."/>
            <person name="Lucas S."/>
            <person name="Misra M."/>
            <person name="Myers G.L."/>
            <person name="Richardson P."/>
            <person name="Tapia R."/>
            <person name="Thayer N."/>
            <person name="Thompson L.S."/>
            <person name="Brettin T.S."/>
            <person name="Henrissat B."/>
            <person name="Wilson D.B."/>
            <person name="McBride M.J."/>
        </authorList>
    </citation>
    <scope>NUCLEOTIDE SEQUENCE [LARGE SCALE GENOMIC DNA]</scope>
    <source>
        <strain evidence="5">ATCC 33406 / DSM 1761 / CIP 103989 / NBRC 15051 / NCIMB 9469 / D465</strain>
    </source>
</reference>
<dbReference type="AlphaFoldDB" id="A0A6N4SM32"/>
<dbReference type="InterPro" id="IPR016047">
    <property type="entry name" value="M23ase_b-sheet_dom"/>
</dbReference>
<dbReference type="Pfam" id="PF01551">
    <property type="entry name" value="Peptidase_M23"/>
    <property type="match status" value="1"/>
</dbReference>
<dbReference type="EMBL" id="CP000383">
    <property type="protein sequence ID" value="ABG57317.1"/>
    <property type="molecule type" value="Genomic_DNA"/>
</dbReference>
<dbReference type="PANTHER" id="PTHR21666">
    <property type="entry name" value="PEPTIDASE-RELATED"/>
    <property type="match status" value="1"/>
</dbReference>
<dbReference type="InterPro" id="IPR011055">
    <property type="entry name" value="Dup_hybrid_motif"/>
</dbReference>
<dbReference type="Proteomes" id="UP000001822">
    <property type="component" value="Chromosome"/>
</dbReference>
<evidence type="ECO:0000259" key="3">
    <source>
        <dbReference type="Pfam" id="PF01551"/>
    </source>
</evidence>
<sequence>MFQKNSMKNKLKYIAVVGLLFIVITSTLAQKKSRKELEKERERNLKKIKETTKVLEETKQQKNATLSQLTLLNQEIEEREVVINSMSTEVSLLEREIKEQEMIIRALEEDIKGLKEEYAQLIYLGYKHLNGYDKLIHILSADNIAQMLRRNSYFKQYAHARTYQLEEIESVAKALKTYERMLAGKQEEKTGLLQAKTIETKNLTNTKNQQSTVLRQLSSKEKELKKDLDESQKSVDKLQKLITDLIAAERKKALDKAKSSSSTANKATIEKNVKLSSNFEGNMGQLPWPVQNGRVSNHFGRQAHPVLKGVFVDNLGVDILTVQNEQVKAVFGGKVITVAEVPGMHKIVMVQHGEYFTVYAKLRDVSVSTGEEITVKQVIGSVYTGKDGESELQFQIWKNETKLNPEIWLRKR</sequence>
<feature type="coiled-coil region" evidence="2">
    <location>
        <begin position="214"/>
        <end position="248"/>
    </location>
</feature>
<protein>
    <submittedName>
        <fullName evidence="4">Possible membrane protein possible peptidase, M23/M37 family</fullName>
    </submittedName>
</protein>
<organism evidence="4 5">
    <name type="scientific">Cytophaga hutchinsonii (strain ATCC 33406 / DSM 1761 / CIP 103989 / NBRC 15051 / NCIMB 9469 / D465)</name>
    <dbReference type="NCBI Taxonomy" id="269798"/>
    <lineage>
        <taxon>Bacteria</taxon>
        <taxon>Pseudomonadati</taxon>
        <taxon>Bacteroidota</taxon>
        <taxon>Cytophagia</taxon>
        <taxon>Cytophagales</taxon>
        <taxon>Cytophagaceae</taxon>
        <taxon>Cytophaga</taxon>
    </lineage>
</organism>
<keyword evidence="2" id="KW-0175">Coiled coil</keyword>
<name>A0A6N4SM32_CYTH3</name>
<dbReference type="InterPro" id="IPR050570">
    <property type="entry name" value="Cell_wall_metabolism_enzyme"/>
</dbReference>
<dbReference type="SUPFAM" id="SSF51261">
    <property type="entry name" value="Duplicated hybrid motif"/>
    <property type="match status" value="1"/>
</dbReference>
<dbReference type="CDD" id="cd12797">
    <property type="entry name" value="M23_peptidase"/>
    <property type="match status" value="1"/>
</dbReference>
<proteinExistence type="predicted"/>
<keyword evidence="1" id="KW-0732">Signal</keyword>
<dbReference type="GO" id="GO:0004222">
    <property type="term" value="F:metalloendopeptidase activity"/>
    <property type="evidence" value="ECO:0007669"/>
    <property type="project" value="TreeGrafter"/>
</dbReference>
<evidence type="ECO:0000313" key="4">
    <source>
        <dbReference type="EMBL" id="ABG57317.1"/>
    </source>
</evidence>
<dbReference type="PANTHER" id="PTHR21666:SF289">
    <property type="entry name" value="L-ALA--D-GLU ENDOPEPTIDASE"/>
    <property type="match status" value="1"/>
</dbReference>